<comment type="caution">
    <text evidence="1">The sequence shown here is derived from an EMBL/GenBank/DDBJ whole genome shotgun (WGS) entry which is preliminary data.</text>
</comment>
<protein>
    <submittedName>
        <fullName evidence="1">Uncharacterized protein</fullName>
    </submittedName>
</protein>
<accession>X1HSB3</accession>
<organism evidence="1">
    <name type="scientific">marine sediment metagenome</name>
    <dbReference type="NCBI Taxonomy" id="412755"/>
    <lineage>
        <taxon>unclassified sequences</taxon>
        <taxon>metagenomes</taxon>
        <taxon>ecological metagenomes</taxon>
    </lineage>
</organism>
<feature type="non-terminal residue" evidence="1">
    <location>
        <position position="74"/>
    </location>
</feature>
<name>X1HSB3_9ZZZZ</name>
<proteinExistence type="predicted"/>
<reference evidence="1" key="1">
    <citation type="journal article" date="2014" name="Front. Microbiol.">
        <title>High frequency of phylogenetically diverse reductive dehalogenase-homologous genes in deep subseafloor sedimentary metagenomes.</title>
        <authorList>
            <person name="Kawai M."/>
            <person name="Futagami T."/>
            <person name="Toyoda A."/>
            <person name="Takaki Y."/>
            <person name="Nishi S."/>
            <person name="Hori S."/>
            <person name="Arai W."/>
            <person name="Tsubouchi T."/>
            <person name="Morono Y."/>
            <person name="Uchiyama I."/>
            <person name="Ito T."/>
            <person name="Fujiyama A."/>
            <person name="Inagaki F."/>
            <person name="Takami H."/>
        </authorList>
    </citation>
    <scope>NUCLEOTIDE SEQUENCE</scope>
    <source>
        <strain evidence="1">Expedition CK06-06</strain>
    </source>
</reference>
<evidence type="ECO:0000313" key="1">
    <source>
        <dbReference type="EMBL" id="GAH48168.1"/>
    </source>
</evidence>
<sequence length="74" mass="8967">MVYSVIDYTNPIFWHLQVFNQILSGIFRHRYYMACPLNIMDIKFEPYPFAERFTAKTEARPDEVMHRDYEGTIE</sequence>
<dbReference type="EMBL" id="BARU01022942">
    <property type="protein sequence ID" value="GAH48168.1"/>
    <property type="molecule type" value="Genomic_DNA"/>
</dbReference>
<dbReference type="AlphaFoldDB" id="X1HSB3"/>
<gene>
    <name evidence="1" type="ORF">S03H2_37289</name>
</gene>